<evidence type="ECO:0000256" key="2">
    <source>
        <dbReference type="ARBA" id="ARBA00022741"/>
    </source>
</evidence>
<dbReference type="GO" id="GO:0006508">
    <property type="term" value="P:proteolysis"/>
    <property type="evidence" value="ECO:0007669"/>
    <property type="project" value="UniProtKB-KW"/>
</dbReference>
<keyword evidence="3 8" id="KW-0067">ATP-binding</keyword>
<keyword evidence="4" id="KW-0143">Chaperone</keyword>
<dbReference type="PANTHER" id="PTHR11638:SF18">
    <property type="entry name" value="HEAT SHOCK PROTEIN 104"/>
    <property type="match status" value="1"/>
</dbReference>
<dbReference type="PRINTS" id="PR00300">
    <property type="entry name" value="CLPPROTEASEA"/>
</dbReference>
<dbReference type="SMART" id="SM00382">
    <property type="entry name" value="AAA"/>
    <property type="match status" value="2"/>
</dbReference>
<dbReference type="Pfam" id="PF07724">
    <property type="entry name" value="AAA_2"/>
    <property type="match status" value="1"/>
</dbReference>
<comment type="caution">
    <text evidence="8">The sequence shown here is derived from an EMBL/GenBank/DDBJ whole genome shotgun (WGS) entry which is preliminary data.</text>
</comment>
<evidence type="ECO:0000313" key="9">
    <source>
        <dbReference type="Proteomes" id="UP000316562"/>
    </source>
</evidence>
<keyword evidence="8" id="KW-0378">Hydrolase</keyword>
<gene>
    <name evidence="8" type="ORF">EVJ46_06965</name>
</gene>
<dbReference type="InterPro" id="IPR003593">
    <property type="entry name" value="AAA+_ATPase"/>
</dbReference>
<keyword evidence="8" id="KW-0645">Protease</keyword>
<dbReference type="InterPro" id="IPR003959">
    <property type="entry name" value="ATPase_AAA_core"/>
</dbReference>
<accession>A0A519BF92</accession>
<dbReference type="Gene3D" id="1.10.8.60">
    <property type="match status" value="2"/>
</dbReference>
<dbReference type="PANTHER" id="PTHR11638">
    <property type="entry name" value="ATP-DEPENDENT CLP PROTEASE"/>
    <property type="match status" value="1"/>
</dbReference>
<dbReference type="InterPro" id="IPR036628">
    <property type="entry name" value="Clp_N_dom_sf"/>
</dbReference>
<dbReference type="GO" id="GO:0034605">
    <property type="term" value="P:cellular response to heat"/>
    <property type="evidence" value="ECO:0007669"/>
    <property type="project" value="TreeGrafter"/>
</dbReference>
<dbReference type="CDD" id="cd19499">
    <property type="entry name" value="RecA-like_ClpB_Hsp104-like"/>
    <property type="match status" value="1"/>
</dbReference>
<dbReference type="InterPro" id="IPR050130">
    <property type="entry name" value="ClpA_ClpB"/>
</dbReference>
<dbReference type="GO" id="GO:0008233">
    <property type="term" value="F:peptidase activity"/>
    <property type="evidence" value="ECO:0007669"/>
    <property type="project" value="UniProtKB-KW"/>
</dbReference>
<dbReference type="Gene3D" id="1.10.1780.10">
    <property type="entry name" value="Clp, N-terminal domain"/>
    <property type="match status" value="1"/>
</dbReference>
<dbReference type="Gene3D" id="3.40.50.300">
    <property type="entry name" value="P-loop containing nucleotide triphosphate hydrolases"/>
    <property type="match status" value="2"/>
</dbReference>
<dbReference type="Pfam" id="PF00004">
    <property type="entry name" value="AAA"/>
    <property type="match status" value="1"/>
</dbReference>
<proteinExistence type="predicted"/>
<dbReference type="GO" id="GO:0005524">
    <property type="term" value="F:ATP binding"/>
    <property type="evidence" value="ECO:0007669"/>
    <property type="project" value="UniProtKB-KW"/>
</dbReference>
<dbReference type="InterPro" id="IPR041546">
    <property type="entry name" value="ClpA/ClpB_AAA_lid"/>
</dbReference>
<dbReference type="SUPFAM" id="SSF81923">
    <property type="entry name" value="Double Clp-N motif"/>
    <property type="match status" value="1"/>
</dbReference>
<reference evidence="8 9" key="1">
    <citation type="journal article" date="2019" name="ISME J.">
        <title>Insights into ecological role of a new deltaproteobacterial order Candidatus Acidulodesulfobacterales by metagenomics and metatranscriptomics.</title>
        <authorList>
            <person name="Tan S."/>
            <person name="Liu J."/>
            <person name="Fang Y."/>
            <person name="Hedlund B.P."/>
            <person name="Lian Z.H."/>
            <person name="Huang L.Y."/>
            <person name="Li J.T."/>
            <person name="Huang L.N."/>
            <person name="Li W.J."/>
            <person name="Jiang H.C."/>
            <person name="Dong H.L."/>
            <person name="Shu W.S."/>
        </authorList>
    </citation>
    <scope>NUCLEOTIDE SEQUENCE [LARGE SCALE GENOMIC DNA]</scope>
    <source>
        <strain evidence="8">AP2</strain>
    </source>
</reference>
<protein>
    <submittedName>
        <fullName evidence="8">ATP-dependent Clp protease ATP-binding subunit</fullName>
    </submittedName>
</protein>
<dbReference type="SMART" id="SM01086">
    <property type="entry name" value="ClpB_D2-small"/>
    <property type="match status" value="1"/>
</dbReference>
<dbReference type="GO" id="GO:0005737">
    <property type="term" value="C:cytoplasm"/>
    <property type="evidence" value="ECO:0007669"/>
    <property type="project" value="TreeGrafter"/>
</dbReference>
<keyword evidence="2" id="KW-0547">Nucleotide-binding</keyword>
<dbReference type="InterPro" id="IPR019489">
    <property type="entry name" value="Clp_ATPase_C"/>
</dbReference>
<dbReference type="Pfam" id="PF17871">
    <property type="entry name" value="AAA_lid_9"/>
    <property type="match status" value="1"/>
</dbReference>
<evidence type="ECO:0000256" key="4">
    <source>
        <dbReference type="ARBA" id="ARBA00023186"/>
    </source>
</evidence>
<evidence type="ECO:0000256" key="5">
    <source>
        <dbReference type="PROSITE-ProRule" id="PRU01251"/>
    </source>
</evidence>
<dbReference type="SUPFAM" id="SSF52540">
    <property type="entry name" value="P-loop containing nucleoside triphosphate hydrolases"/>
    <property type="match status" value="2"/>
</dbReference>
<dbReference type="InterPro" id="IPR001270">
    <property type="entry name" value="ClpA/B"/>
</dbReference>
<evidence type="ECO:0000259" key="7">
    <source>
        <dbReference type="PROSITE" id="PS51903"/>
    </source>
</evidence>
<evidence type="ECO:0000313" key="8">
    <source>
        <dbReference type="EMBL" id="RZD15933.1"/>
    </source>
</evidence>
<evidence type="ECO:0000256" key="6">
    <source>
        <dbReference type="SAM" id="MobiDB-lite"/>
    </source>
</evidence>
<keyword evidence="1 5" id="KW-0677">Repeat</keyword>
<dbReference type="Pfam" id="PF10431">
    <property type="entry name" value="ClpB_D2-small"/>
    <property type="match status" value="1"/>
</dbReference>
<feature type="region of interest" description="Disordered" evidence="6">
    <location>
        <begin position="753"/>
        <end position="784"/>
    </location>
</feature>
<evidence type="ECO:0000256" key="3">
    <source>
        <dbReference type="ARBA" id="ARBA00022840"/>
    </source>
</evidence>
<organism evidence="8 9">
    <name type="scientific">Acididesulfobacter guangdongensis</name>
    <dbReference type="NCBI Taxonomy" id="2597225"/>
    <lineage>
        <taxon>Bacteria</taxon>
        <taxon>Deltaproteobacteria</taxon>
        <taxon>Candidatus Acidulodesulfobacterales</taxon>
        <taxon>Candidatus Acididesulfobacter</taxon>
    </lineage>
</organism>
<dbReference type="InterPro" id="IPR027417">
    <property type="entry name" value="P-loop_NTPase"/>
</dbReference>
<feature type="domain" description="Clp R" evidence="7">
    <location>
        <begin position="8"/>
        <end position="153"/>
    </location>
</feature>
<feature type="compositionally biased region" description="Basic and acidic residues" evidence="6">
    <location>
        <begin position="753"/>
        <end position="776"/>
    </location>
</feature>
<sequence>MFSIDNYEDKLSESGFRVLTISIEESKKRKHYYLGLEHIFYALTIVDEDLMNDIFEDLKIDKKKLLKLLNDYMMSQEQYIGEGLKIPLQTRNIFKSAYDYAQSSGRNMIDSTDFLMVMFQESNSVIAKVFSSIGIDSVVIADKVFQKIRERKNRSDENRRKYDLPYTLRQHATNLSKLAVMDKLPLVFDRDAEITKVMEILCHIDRSNSVMIVGEPGVGKTAIVEGLARKIELEPYNVPPRLRNKVIVNLQMNSLIAGTVFRGMFEDRMEKIINEIKSRKNIILFVDEVHSIIGAGSAIGVPSDAANILKSSLARGDVQMIGATTLSEYKEVIAEDEALARRFRLVHVKEPSLESAKRIMYGLKRRFEDTYNVEISKEAIDESLNLSSRYSRSLRLPDKVIGWLDTGCVKAEIYSEDKIVRKENIYQVVSQETNIPVDLIKRDVLERFQDMEDFFSKRVVGQTEGIKSLAKHIRLNKGPLKSNYDKPDAVLLFLGPTGVGKTETAKALAEYMFGSPKNLIRIDMSEYKDGSLAVDKLIGMPRGIVGSTRGGILSNQVKDNPFSVILLDEIEKASDMVFNLFLQVFDEGFLTDGRGKRVYFSDSIIIMTSNLGSHEFSKFTKPLGFIESTDVIKSIKSTINKEVENNFSPEFINRIDDIVIFSPLTKEEVKKIALLHLESINKSMAGYDKSLIVEEDALGKLVELGFSAKYGARFLKRKIDDIIKVPITLKWNDGDIFIAELKDGEVSVEADKNYKNGKSDKNNNKNNKKNEIIKETLEEEPNYV</sequence>
<dbReference type="GO" id="GO:0016887">
    <property type="term" value="F:ATP hydrolysis activity"/>
    <property type="evidence" value="ECO:0007669"/>
    <property type="project" value="InterPro"/>
</dbReference>
<dbReference type="Proteomes" id="UP000316562">
    <property type="component" value="Unassembled WGS sequence"/>
</dbReference>
<dbReference type="PROSITE" id="PS51903">
    <property type="entry name" value="CLP_R"/>
    <property type="match status" value="1"/>
</dbReference>
<dbReference type="AlphaFoldDB" id="A0A519BF92"/>
<evidence type="ECO:0000256" key="1">
    <source>
        <dbReference type="ARBA" id="ARBA00022737"/>
    </source>
</evidence>
<name>A0A519BF92_ACIG2</name>
<dbReference type="Pfam" id="PF02861">
    <property type="entry name" value="Clp_N"/>
    <property type="match status" value="1"/>
</dbReference>
<dbReference type="InterPro" id="IPR004176">
    <property type="entry name" value="Clp_R_N"/>
</dbReference>
<dbReference type="CDD" id="cd00009">
    <property type="entry name" value="AAA"/>
    <property type="match status" value="1"/>
</dbReference>
<dbReference type="EMBL" id="SGBC01000003">
    <property type="protein sequence ID" value="RZD15933.1"/>
    <property type="molecule type" value="Genomic_DNA"/>
</dbReference>